<dbReference type="InterPro" id="IPR045324">
    <property type="entry name" value="Small_multidrug_res"/>
</dbReference>
<feature type="transmembrane region" description="Helical" evidence="10">
    <location>
        <begin position="61"/>
        <end position="80"/>
    </location>
</feature>
<keyword evidence="6 10" id="KW-0472">Membrane</keyword>
<evidence type="ECO:0000256" key="6">
    <source>
        <dbReference type="ARBA" id="ARBA00023136"/>
    </source>
</evidence>
<evidence type="ECO:0000256" key="3">
    <source>
        <dbReference type="ARBA" id="ARBA00022475"/>
    </source>
</evidence>
<comment type="similarity">
    <text evidence="7">Belongs to the drug/metabolite transporter (DMT) superfamily. Small multidrug resistance (SMR) (TC 2.A.7.1) family. Gdx/SugE subfamily.</text>
</comment>
<name>A0ABR7CY31_9BACT</name>
<comment type="subcellular location">
    <subcellularLocation>
        <location evidence="1 9">Cell membrane</location>
        <topology evidence="1 9">Multi-pass membrane protein</topology>
    </subcellularLocation>
</comment>
<organism evidence="11 12">
    <name type="scientific">Butyricimonas hominis</name>
    <dbReference type="NCBI Taxonomy" id="2763032"/>
    <lineage>
        <taxon>Bacteria</taxon>
        <taxon>Pseudomonadati</taxon>
        <taxon>Bacteroidota</taxon>
        <taxon>Bacteroidia</taxon>
        <taxon>Bacteroidales</taxon>
        <taxon>Odoribacteraceae</taxon>
        <taxon>Butyricimonas</taxon>
    </lineage>
</organism>
<dbReference type="Proteomes" id="UP000646484">
    <property type="component" value="Unassembled WGS sequence"/>
</dbReference>
<accession>A0ABR7CY31</accession>
<evidence type="ECO:0000256" key="2">
    <source>
        <dbReference type="ARBA" id="ARBA00022448"/>
    </source>
</evidence>
<evidence type="ECO:0000256" key="10">
    <source>
        <dbReference type="SAM" id="Phobius"/>
    </source>
</evidence>
<evidence type="ECO:0000256" key="4">
    <source>
        <dbReference type="ARBA" id="ARBA00022692"/>
    </source>
</evidence>
<dbReference type="Pfam" id="PF00893">
    <property type="entry name" value="Multi_Drug_Res"/>
    <property type="match status" value="1"/>
</dbReference>
<dbReference type="EMBL" id="JACOOH010000002">
    <property type="protein sequence ID" value="MBC5620583.1"/>
    <property type="molecule type" value="Genomic_DNA"/>
</dbReference>
<feature type="transmembrane region" description="Helical" evidence="10">
    <location>
        <begin position="86"/>
        <end position="105"/>
    </location>
</feature>
<evidence type="ECO:0000313" key="12">
    <source>
        <dbReference type="Proteomes" id="UP000646484"/>
    </source>
</evidence>
<dbReference type="InterPro" id="IPR000390">
    <property type="entry name" value="Small_drug/metabolite_transptr"/>
</dbReference>
<dbReference type="PANTHER" id="PTHR30561">
    <property type="entry name" value="SMR FAMILY PROTON-DEPENDENT DRUG EFFLUX TRANSPORTER SUGE"/>
    <property type="match status" value="1"/>
</dbReference>
<evidence type="ECO:0000256" key="5">
    <source>
        <dbReference type="ARBA" id="ARBA00022989"/>
    </source>
</evidence>
<proteinExistence type="inferred from homology"/>
<sequence>MPWILLVCAGLLEIGWPLGFKLAGVHEKHFYLFIALSIVSMGCSGYLLYLAQKSIPIGTAYVVWTGIGAVGTVLLGILFFHDSASVLRLLFVTLILAGVVGLKLVH</sequence>
<keyword evidence="3" id="KW-1003">Cell membrane</keyword>
<keyword evidence="2" id="KW-0813">Transport</keyword>
<comment type="caution">
    <text evidence="11">The sequence shown here is derived from an EMBL/GenBank/DDBJ whole genome shotgun (WGS) entry which is preliminary data.</text>
</comment>
<evidence type="ECO:0000313" key="11">
    <source>
        <dbReference type="EMBL" id="MBC5620583.1"/>
    </source>
</evidence>
<keyword evidence="4 9" id="KW-0812">Transmembrane</keyword>
<keyword evidence="12" id="KW-1185">Reference proteome</keyword>
<evidence type="ECO:0000256" key="1">
    <source>
        <dbReference type="ARBA" id="ARBA00004651"/>
    </source>
</evidence>
<gene>
    <name evidence="11" type="ORF">H8S64_05680</name>
</gene>
<evidence type="ECO:0000256" key="7">
    <source>
        <dbReference type="ARBA" id="ARBA00038151"/>
    </source>
</evidence>
<evidence type="ECO:0000256" key="8">
    <source>
        <dbReference type="ARBA" id="ARBA00039168"/>
    </source>
</evidence>
<dbReference type="InterPro" id="IPR037185">
    <property type="entry name" value="EmrE-like"/>
</dbReference>
<protein>
    <recommendedName>
        <fullName evidence="8">Guanidinium exporter</fullName>
    </recommendedName>
</protein>
<evidence type="ECO:0000256" key="9">
    <source>
        <dbReference type="RuleBase" id="RU003942"/>
    </source>
</evidence>
<dbReference type="PANTHER" id="PTHR30561:SF0">
    <property type="entry name" value="GUANIDINIUM EXPORTER"/>
    <property type="match status" value="1"/>
</dbReference>
<dbReference type="Gene3D" id="1.10.3730.20">
    <property type="match status" value="1"/>
</dbReference>
<dbReference type="RefSeq" id="WP_099292361.1">
    <property type="nucleotide sequence ID" value="NZ_JACOOH010000002.1"/>
</dbReference>
<dbReference type="SUPFAM" id="SSF103481">
    <property type="entry name" value="Multidrug resistance efflux transporter EmrE"/>
    <property type="match status" value="1"/>
</dbReference>
<reference evidence="11 12" key="1">
    <citation type="submission" date="2020-08" db="EMBL/GenBank/DDBJ databases">
        <title>Genome public.</title>
        <authorList>
            <person name="Liu C."/>
            <person name="Sun Q."/>
        </authorList>
    </citation>
    <scope>NUCLEOTIDE SEQUENCE [LARGE SCALE GENOMIC DNA]</scope>
    <source>
        <strain evidence="11 12">NSJ-56</strain>
    </source>
</reference>
<keyword evidence="5 10" id="KW-1133">Transmembrane helix</keyword>
<feature type="transmembrane region" description="Helical" evidence="10">
    <location>
        <begin position="29"/>
        <end position="49"/>
    </location>
</feature>